<dbReference type="GO" id="GO:0006644">
    <property type="term" value="P:phospholipid metabolic process"/>
    <property type="evidence" value="ECO:0007669"/>
    <property type="project" value="InterPro"/>
</dbReference>
<feature type="region of interest" description="Disordered" evidence="13">
    <location>
        <begin position="88"/>
        <end position="111"/>
    </location>
</feature>
<protein>
    <recommendedName>
        <fullName evidence="4">Phospholipase A2</fullName>
        <ecNumber evidence="3">3.1.1.4</ecNumber>
    </recommendedName>
    <alternativeName>
        <fullName evidence="12">Phosphatidylcholine 2-acylhydrolase</fullName>
    </alternativeName>
</protein>
<dbReference type="SUPFAM" id="SSF48619">
    <property type="entry name" value="Phospholipase A2, PLA2"/>
    <property type="match status" value="1"/>
</dbReference>
<evidence type="ECO:0000256" key="8">
    <source>
        <dbReference type="ARBA" id="ARBA00022837"/>
    </source>
</evidence>
<evidence type="ECO:0000256" key="13">
    <source>
        <dbReference type="SAM" id="MobiDB-lite"/>
    </source>
</evidence>
<evidence type="ECO:0000256" key="3">
    <source>
        <dbReference type="ARBA" id="ARBA00013278"/>
    </source>
</evidence>
<dbReference type="PROSITE" id="PS00118">
    <property type="entry name" value="PA2_HIS"/>
    <property type="match status" value="1"/>
</dbReference>
<name>A0A9P0HAD9_NEZVI</name>
<proteinExistence type="predicted"/>
<dbReference type="Proteomes" id="UP001152798">
    <property type="component" value="Chromosome 4"/>
</dbReference>
<evidence type="ECO:0000256" key="1">
    <source>
        <dbReference type="ARBA" id="ARBA00001913"/>
    </source>
</evidence>
<sequence>MGRSVLAISSCLLAIVLVGRSDQRDDVTLRQVWDGGTLLQLLYSGSGEPLACETSKGPELEGVLEAANVTEARRDCRSANVRHLRIRRATRHGKHQKNRARHKKAKNKNHLAKGKKASWKHAFITPGTKWCGPSNRARTYDELGIQFEADRCCRRHDQCQRYILAMSQGYSNFNLSPFTLSHCTCDRRFRTCLKMSGSTASNFVGKLFFNLVQTKCFVLKTERICVERNWWGKCQKTELRKLAHIRTNMAY</sequence>
<keyword evidence="8" id="KW-0106">Calcium</keyword>
<evidence type="ECO:0000256" key="2">
    <source>
        <dbReference type="ARBA" id="ARBA00004613"/>
    </source>
</evidence>
<dbReference type="GO" id="GO:0005576">
    <property type="term" value="C:extracellular region"/>
    <property type="evidence" value="ECO:0007669"/>
    <property type="project" value="UniProtKB-SubCell"/>
</dbReference>
<accession>A0A9P0HAD9</accession>
<evidence type="ECO:0000256" key="7">
    <source>
        <dbReference type="ARBA" id="ARBA00022801"/>
    </source>
</evidence>
<dbReference type="GO" id="GO:0050482">
    <property type="term" value="P:arachidonate secretion"/>
    <property type="evidence" value="ECO:0007669"/>
    <property type="project" value="InterPro"/>
</dbReference>
<comment type="cofactor">
    <cofactor evidence="1">
        <name>Ca(2+)</name>
        <dbReference type="ChEBI" id="CHEBI:29108"/>
    </cofactor>
</comment>
<keyword evidence="14" id="KW-0732">Signal</keyword>
<evidence type="ECO:0000313" key="16">
    <source>
        <dbReference type="EMBL" id="CAH1398563.1"/>
    </source>
</evidence>
<reference evidence="16" key="1">
    <citation type="submission" date="2022-01" db="EMBL/GenBank/DDBJ databases">
        <authorList>
            <person name="King R."/>
        </authorList>
    </citation>
    <scope>NUCLEOTIDE SEQUENCE</scope>
</reference>
<evidence type="ECO:0000256" key="4">
    <source>
        <dbReference type="ARBA" id="ARBA00021721"/>
    </source>
</evidence>
<dbReference type="EMBL" id="OV725080">
    <property type="protein sequence ID" value="CAH1398563.1"/>
    <property type="molecule type" value="Genomic_DNA"/>
</dbReference>
<keyword evidence="10" id="KW-0443">Lipid metabolism</keyword>
<dbReference type="Gene3D" id="1.20.90.10">
    <property type="entry name" value="Phospholipase A2 domain"/>
    <property type="match status" value="1"/>
</dbReference>
<keyword evidence="7" id="KW-0378">Hydrolase</keyword>
<evidence type="ECO:0000256" key="6">
    <source>
        <dbReference type="ARBA" id="ARBA00022723"/>
    </source>
</evidence>
<evidence type="ECO:0000256" key="5">
    <source>
        <dbReference type="ARBA" id="ARBA00022525"/>
    </source>
</evidence>
<evidence type="ECO:0000313" key="17">
    <source>
        <dbReference type="Proteomes" id="UP001152798"/>
    </source>
</evidence>
<dbReference type="Pfam" id="PF05826">
    <property type="entry name" value="Phospholip_A2_2"/>
    <property type="match status" value="1"/>
</dbReference>
<keyword evidence="11" id="KW-1015">Disulfide bond</keyword>
<dbReference type="InterPro" id="IPR033113">
    <property type="entry name" value="PLA2_histidine"/>
</dbReference>
<dbReference type="CDD" id="cd04704">
    <property type="entry name" value="PLA2_bee_venom_like"/>
    <property type="match status" value="1"/>
</dbReference>
<evidence type="ECO:0000256" key="11">
    <source>
        <dbReference type="ARBA" id="ARBA00023157"/>
    </source>
</evidence>
<dbReference type="AlphaFoldDB" id="A0A9P0HAD9"/>
<evidence type="ECO:0000256" key="14">
    <source>
        <dbReference type="SAM" id="SignalP"/>
    </source>
</evidence>
<organism evidence="16 17">
    <name type="scientific">Nezara viridula</name>
    <name type="common">Southern green stink bug</name>
    <name type="synonym">Cimex viridulus</name>
    <dbReference type="NCBI Taxonomy" id="85310"/>
    <lineage>
        <taxon>Eukaryota</taxon>
        <taxon>Metazoa</taxon>
        <taxon>Ecdysozoa</taxon>
        <taxon>Arthropoda</taxon>
        <taxon>Hexapoda</taxon>
        <taxon>Insecta</taxon>
        <taxon>Pterygota</taxon>
        <taxon>Neoptera</taxon>
        <taxon>Paraneoptera</taxon>
        <taxon>Hemiptera</taxon>
        <taxon>Heteroptera</taxon>
        <taxon>Panheteroptera</taxon>
        <taxon>Pentatomomorpha</taxon>
        <taxon>Pentatomoidea</taxon>
        <taxon>Pentatomidae</taxon>
        <taxon>Pentatominae</taxon>
        <taxon>Nezara</taxon>
    </lineage>
</organism>
<dbReference type="EC" id="3.1.1.4" evidence="3"/>
<feature type="domain" description="Phospholipase A2-like central" evidence="15">
    <location>
        <begin position="124"/>
        <end position="219"/>
    </location>
</feature>
<dbReference type="GO" id="GO:0046872">
    <property type="term" value="F:metal ion binding"/>
    <property type="evidence" value="ECO:0007669"/>
    <property type="project" value="UniProtKB-KW"/>
</dbReference>
<evidence type="ECO:0000256" key="10">
    <source>
        <dbReference type="ARBA" id="ARBA00023098"/>
    </source>
</evidence>
<dbReference type="GO" id="GO:0004623">
    <property type="term" value="F:phospholipase A2 activity"/>
    <property type="evidence" value="ECO:0007669"/>
    <property type="project" value="UniProtKB-EC"/>
</dbReference>
<gene>
    <name evidence="16" type="ORF">NEZAVI_LOCUS8185</name>
</gene>
<keyword evidence="9" id="KW-0442">Lipid degradation</keyword>
<evidence type="ECO:0000256" key="12">
    <source>
        <dbReference type="ARBA" id="ARBA00029903"/>
    </source>
</evidence>
<dbReference type="FunFam" id="1.20.90.10:FF:000002">
    <property type="entry name" value="Phospholipase A2 group III"/>
    <property type="match status" value="1"/>
</dbReference>
<dbReference type="GO" id="GO:0016042">
    <property type="term" value="P:lipid catabolic process"/>
    <property type="evidence" value="ECO:0007669"/>
    <property type="project" value="UniProtKB-KW"/>
</dbReference>
<keyword evidence="17" id="KW-1185">Reference proteome</keyword>
<feature type="signal peptide" evidence="14">
    <location>
        <begin position="1"/>
        <end position="21"/>
    </location>
</feature>
<dbReference type="InterPro" id="IPR036444">
    <property type="entry name" value="PLipase_A2_dom_sf"/>
</dbReference>
<feature type="chain" id="PRO_5040456023" description="Phospholipase A2" evidence="14">
    <location>
        <begin position="22"/>
        <end position="251"/>
    </location>
</feature>
<comment type="subcellular location">
    <subcellularLocation>
        <location evidence="2">Secreted</location>
    </subcellularLocation>
</comment>
<dbReference type="PANTHER" id="PTHR12253">
    <property type="entry name" value="RH14732P"/>
    <property type="match status" value="1"/>
</dbReference>
<evidence type="ECO:0000259" key="15">
    <source>
        <dbReference type="Pfam" id="PF05826"/>
    </source>
</evidence>
<keyword evidence="5" id="KW-0964">Secreted</keyword>
<keyword evidence="6" id="KW-0479">Metal-binding</keyword>
<dbReference type="OrthoDB" id="6075074at2759"/>
<dbReference type="InterPro" id="IPR016090">
    <property type="entry name" value="PLA2-like_dom"/>
</dbReference>
<evidence type="ECO:0000256" key="9">
    <source>
        <dbReference type="ARBA" id="ARBA00022963"/>
    </source>
</evidence>